<dbReference type="InterPro" id="IPR041078">
    <property type="entry name" value="Plavaka"/>
</dbReference>
<reference evidence="1 2" key="1">
    <citation type="submission" date="2014-04" db="EMBL/GenBank/DDBJ databases">
        <authorList>
            <consortium name="DOE Joint Genome Institute"/>
            <person name="Kuo A."/>
            <person name="Kohler A."/>
            <person name="Costa M.D."/>
            <person name="Nagy L.G."/>
            <person name="Floudas D."/>
            <person name="Copeland A."/>
            <person name="Barry K.W."/>
            <person name="Cichocki N."/>
            <person name="Veneault-Fourrey C."/>
            <person name="LaButti K."/>
            <person name="Lindquist E.A."/>
            <person name="Lipzen A."/>
            <person name="Lundell T."/>
            <person name="Morin E."/>
            <person name="Murat C."/>
            <person name="Sun H."/>
            <person name="Tunlid A."/>
            <person name="Henrissat B."/>
            <person name="Grigoriev I.V."/>
            <person name="Hibbett D.S."/>
            <person name="Martin F."/>
            <person name="Nordberg H.P."/>
            <person name="Cantor M.N."/>
            <person name="Hua S.X."/>
        </authorList>
    </citation>
    <scope>NUCLEOTIDE SEQUENCE [LARGE SCALE GENOMIC DNA]</scope>
    <source>
        <strain evidence="1 2">441</strain>
    </source>
</reference>
<feature type="non-terminal residue" evidence="1">
    <location>
        <position position="1"/>
    </location>
</feature>
<gene>
    <name evidence="1" type="ORF">PISMIDRAFT_70299</name>
</gene>
<name>A0A0C9XHK0_9AGAM</name>
<organism evidence="1 2">
    <name type="scientific">Pisolithus microcarpus 441</name>
    <dbReference type="NCBI Taxonomy" id="765257"/>
    <lineage>
        <taxon>Eukaryota</taxon>
        <taxon>Fungi</taxon>
        <taxon>Dikarya</taxon>
        <taxon>Basidiomycota</taxon>
        <taxon>Agaricomycotina</taxon>
        <taxon>Agaricomycetes</taxon>
        <taxon>Agaricomycetidae</taxon>
        <taxon>Boletales</taxon>
        <taxon>Sclerodermatineae</taxon>
        <taxon>Pisolithaceae</taxon>
        <taxon>Pisolithus</taxon>
    </lineage>
</organism>
<keyword evidence="2" id="KW-1185">Reference proteome</keyword>
<evidence type="ECO:0000313" key="1">
    <source>
        <dbReference type="EMBL" id="KIK11805.1"/>
    </source>
</evidence>
<dbReference type="Proteomes" id="UP000054018">
    <property type="component" value="Unassembled WGS sequence"/>
</dbReference>
<dbReference type="Pfam" id="PF18759">
    <property type="entry name" value="Plavaka"/>
    <property type="match status" value="1"/>
</dbReference>
<protein>
    <submittedName>
        <fullName evidence="1">Uncharacterized protein</fullName>
    </submittedName>
</protein>
<evidence type="ECO:0000313" key="2">
    <source>
        <dbReference type="Proteomes" id="UP000054018"/>
    </source>
</evidence>
<dbReference type="AlphaFoldDB" id="A0A0C9XHK0"/>
<dbReference type="EMBL" id="KN834156">
    <property type="protein sequence ID" value="KIK11805.1"/>
    <property type="molecule type" value="Genomic_DNA"/>
</dbReference>
<feature type="non-terminal residue" evidence="1">
    <location>
        <position position="137"/>
    </location>
</feature>
<proteinExistence type="predicted"/>
<dbReference type="HOGENOM" id="CLU_006344_8_2_1"/>
<reference evidence="2" key="2">
    <citation type="submission" date="2015-01" db="EMBL/GenBank/DDBJ databases">
        <title>Evolutionary Origins and Diversification of the Mycorrhizal Mutualists.</title>
        <authorList>
            <consortium name="DOE Joint Genome Institute"/>
            <consortium name="Mycorrhizal Genomics Consortium"/>
            <person name="Kohler A."/>
            <person name="Kuo A."/>
            <person name="Nagy L.G."/>
            <person name="Floudas D."/>
            <person name="Copeland A."/>
            <person name="Barry K.W."/>
            <person name="Cichocki N."/>
            <person name="Veneault-Fourrey C."/>
            <person name="LaButti K."/>
            <person name="Lindquist E.A."/>
            <person name="Lipzen A."/>
            <person name="Lundell T."/>
            <person name="Morin E."/>
            <person name="Murat C."/>
            <person name="Riley R."/>
            <person name="Ohm R."/>
            <person name="Sun H."/>
            <person name="Tunlid A."/>
            <person name="Henrissat B."/>
            <person name="Grigoriev I.V."/>
            <person name="Hibbett D.S."/>
            <person name="Martin F."/>
        </authorList>
    </citation>
    <scope>NUCLEOTIDE SEQUENCE [LARGE SCALE GENOMIC DNA]</scope>
    <source>
        <strain evidence="2">441</strain>
    </source>
</reference>
<accession>A0A0C9XHK0</accession>
<dbReference type="OrthoDB" id="2418900at2759"/>
<sequence>KDTLPEGATLVPIIAASDKTPVTRHTGSLEMHPLFLTIGNIDSDVHMKATAYAWHCVAFMPTVKFDIHPDYQTILQARLWHRCVDIVTEKLKRAANVGEFMTDPFGDVWHCFTPLVAWTADLPEQQLITSVSRNASP</sequence>